<dbReference type="Proteomes" id="UP000320762">
    <property type="component" value="Unassembled WGS sequence"/>
</dbReference>
<keyword evidence="1" id="KW-0853">WD repeat</keyword>
<name>A0A550CL81_9AGAR</name>
<feature type="region of interest" description="Disordered" evidence="2">
    <location>
        <begin position="262"/>
        <end position="287"/>
    </location>
</feature>
<evidence type="ECO:0008006" key="5">
    <source>
        <dbReference type="Google" id="ProtNLM"/>
    </source>
</evidence>
<proteinExistence type="predicted"/>
<comment type="caution">
    <text evidence="3">The sequence shown here is derived from an EMBL/GenBank/DDBJ whole genome shotgun (WGS) entry which is preliminary data.</text>
</comment>
<dbReference type="AlphaFoldDB" id="A0A550CL81"/>
<dbReference type="InterPro" id="IPR036322">
    <property type="entry name" value="WD40_repeat_dom_sf"/>
</dbReference>
<evidence type="ECO:0000313" key="4">
    <source>
        <dbReference type="Proteomes" id="UP000320762"/>
    </source>
</evidence>
<dbReference type="SUPFAM" id="SSF50978">
    <property type="entry name" value="WD40 repeat-like"/>
    <property type="match status" value="1"/>
</dbReference>
<feature type="repeat" description="WD" evidence="1">
    <location>
        <begin position="712"/>
        <end position="725"/>
    </location>
</feature>
<dbReference type="SMART" id="SM00320">
    <property type="entry name" value="WD40"/>
    <property type="match status" value="2"/>
</dbReference>
<dbReference type="InterPro" id="IPR001680">
    <property type="entry name" value="WD40_rpt"/>
</dbReference>
<protein>
    <recommendedName>
        <fullName evidence="5">WD40-repeat-containing domain protein</fullName>
    </recommendedName>
</protein>
<accession>A0A550CL81</accession>
<dbReference type="OrthoDB" id="10248252at2759"/>
<dbReference type="EMBL" id="VDMD01000005">
    <property type="protein sequence ID" value="TRM65519.1"/>
    <property type="molecule type" value="Genomic_DNA"/>
</dbReference>
<sequence>MPSGQSSSDAVDVDDPCVMAMALEKSEQNAKTRKALRIVPKGPSSEDVVIEVVSSDPDDDFVEIEEVPPIAQVPGLHPAPAPMSVDDDDEIEYLGTRHQRTSSPGPDDFNDQPRRPPCLYKTGERPPSKKARTAGPERLVRNAQVVAGSSKRRATDERPPSKKARTAGPGRLARNAQAVAGSSKRRATDEIAPASKKTRRDPDDVATNLRSLGMRDSYRPTPARAFSEIQDIHTASDDDWPYGIYDNGPASDDNLAREEGFARDDDDSAESDTGTDLGSDFDTDPSESRFASKEWLELLDSTPSSDVKNLKYLRRDIRTAKNYRGSRGSMRGSRVHSWLDRLDRATSFADQLHLGDLCLTENFHEARAGISRIVQKDIWAACGSFVVDGDQDCAGSLIVLKRDETVFPRTIRDECDHFPDKCTKQKVLDLVFDPLTMRLASSGSNKDLLIWHQLDKEEWGRSAGPESSKYYKLAHQYKYNKPPHILAFCPGGSTLAVGADELEIIVDIDDGNRRQFPVAEGRMRHLVSAVVWGSGPSAGHVFASTEPETFADQVDPPPAGVHKGFDIEVKTSYELLLPGSADSGSGEALAVNDSGERLALVTECASEHLLQIYNLRASGARGTPDLRIVLPPFDFGVRTTNNCAEVNHAYFAPGTSHLLALARGDNVAHVYDLRQTRRPMHAYAHRGDCVAPGNIFHGVTRAEWVSGARLGLVTAGADGCVRLWDPSISSDGDDNCTILAELHYDINTFSLGQPGTRERSLMVGDSRGAVYVYQQGYHPESRRRRD</sequence>
<gene>
    <name evidence="3" type="ORF">BD626DRAFT_567422</name>
</gene>
<dbReference type="STRING" id="97359.A0A550CL81"/>
<organism evidence="3 4">
    <name type="scientific">Schizophyllum amplum</name>
    <dbReference type="NCBI Taxonomy" id="97359"/>
    <lineage>
        <taxon>Eukaryota</taxon>
        <taxon>Fungi</taxon>
        <taxon>Dikarya</taxon>
        <taxon>Basidiomycota</taxon>
        <taxon>Agaricomycotina</taxon>
        <taxon>Agaricomycetes</taxon>
        <taxon>Agaricomycetidae</taxon>
        <taxon>Agaricales</taxon>
        <taxon>Schizophyllaceae</taxon>
        <taxon>Schizophyllum</taxon>
    </lineage>
</organism>
<reference evidence="3 4" key="1">
    <citation type="journal article" date="2019" name="New Phytol.">
        <title>Comparative genomics reveals unique wood-decay strategies and fruiting body development in the Schizophyllaceae.</title>
        <authorList>
            <person name="Almasi E."/>
            <person name="Sahu N."/>
            <person name="Krizsan K."/>
            <person name="Balint B."/>
            <person name="Kovacs G.M."/>
            <person name="Kiss B."/>
            <person name="Cseklye J."/>
            <person name="Drula E."/>
            <person name="Henrissat B."/>
            <person name="Nagy I."/>
            <person name="Chovatia M."/>
            <person name="Adam C."/>
            <person name="LaButti K."/>
            <person name="Lipzen A."/>
            <person name="Riley R."/>
            <person name="Grigoriev I.V."/>
            <person name="Nagy L.G."/>
        </authorList>
    </citation>
    <scope>NUCLEOTIDE SEQUENCE [LARGE SCALE GENOMIC DNA]</scope>
    <source>
        <strain evidence="3 4">NL-1724</strain>
    </source>
</reference>
<evidence type="ECO:0000256" key="2">
    <source>
        <dbReference type="SAM" id="MobiDB-lite"/>
    </source>
</evidence>
<keyword evidence="4" id="KW-1185">Reference proteome</keyword>
<dbReference type="PROSITE" id="PS50082">
    <property type="entry name" value="WD_REPEATS_2"/>
    <property type="match status" value="1"/>
</dbReference>
<evidence type="ECO:0000313" key="3">
    <source>
        <dbReference type="EMBL" id="TRM65519.1"/>
    </source>
</evidence>
<evidence type="ECO:0000256" key="1">
    <source>
        <dbReference type="PROSITE-ProRule" id="PRU00221"/>
    </source>
</evidence>
<dbReference type="Gene3D" id="2.130.10.10">
    <property type="entry name" value="YVTN repeat-like/Quinoprotein amine dehydrogenase"/>
    <property type="match status" value="1"/>
</dbReference>
<dbReference type="InterPro" id="IPR015943">
    <property type="entry name" value="WD40/YVTN_repeat-like_dom_sf"/>
</dbReference>
<feature type="region of interest" description="Disordered" evidence="2">
    <location>
        <begin position="72"/>
        <end position="224"/>
    </location>
</feature>